<dbReference type="InterPro" id="IPR006153">
    <property type="entry name" value="Cation/H_exchanger_TM"/>
</dbReference>
<keyword evidence="6 9" id="KW-1133">Transmembrane helix</keyword>
<dbReference type="PANTHER" id="PTHR32507">
    <property type="entry name" value="NA(+)/H(+) ANTIPORTER 1"/>
    <property type="match status" value="1"/>
</dbReference>
<dbReference type="OrthoDB" id="9810759at2"/>
<evidence type="ECO:0000256" key="2">
    <source>
        <dbReference type="ARBA" id="ARBA00022448"/>
    </source>
</evidence>
<evidence type="ECO:0000256" key="3">
    <source>
        <dbReference type="ARBA" id="ARBA00022449"/>
    </source>
</evidence>
<feature type="domain" description="RCK C-terminal" evidence="10">
    <location>
        <begin position="400"/>
        <end position="482"/>
    </location>
</feature>
<feature type="transmembrane region" description="Helical" evidence="9">
    <location>
        <begin position="268"/>
        <end position="291"/>
    </location>
</feature>
<dbReference type="PANTHER" id="PTHR32507:SF7">
    <property type="entry name" value="K(+)_H(+) ANTIPORTER NHAP2"/>
    <property type="match status" value="1"/>
</dbReference>
<evidence type="ECO:0000313" key="12">
    <source>
        <dbReference type="Proteomes" id="UP000011863"/>
    </source>
</evidence>
<dbReference type="GO" id="GO:0005886">
    <property type="term" value="C:plasma membrane"/>
    <property type="evidence" value="ECO:0007669"/>
    <property type="project" value="UniProtKB-SubCell"/>
</dbReference>
<dbReference type="GO" id="GO:0008324">
    <property type="term" value="F:monoatomic cation transmembrane transporter activity"/>
    <property type="evidence" value="ECO:0007669"/>
    <property type="project" value="InterPro"/>
</dbReference>
<evidence type="ECO:0000256" key="4">
    <source>
        <dbReference type="ARBA" id="ARBA00022475"/>
    </source>
</evidence>
<dbReference type="PROSITE" id="PS51202">
    <property type="entry name" value="RCK_C"/>
    <property type="match status" value="1"/>
</dbReference>
<dbReference type="KEGG" id="aym:YM304_03720"/>
<evidence type="ECO:0000256" key="1">
    <source>
        <dbReference type="ARBA" id="ARBA00004651"/>
    </source>
</evidence>
<dbReference type="GO" id="GO:0006813">
    <property type="term" value="P:potassium ion transport"/>
    <property type="evidence" value="ECO:0007669"/>
    <property type="project" value="InterPro"/>
</dbReference>
<evidence type="ECO:0000256" key="7">
    <source>
        <dbReference type="ARBA" id="ARBA00023065"/>
    </source>
</evidence>
<dbReference type="AlphaFoldDB" id="A0A6C7E9G0"/>
<evidence type="ECO:0000256" key="6">
    <source>
        <dbReference type="ARBA" id="ARBA00022989"/>
    </source>
</evidence>
<name>A0A6C7E9G0_ILUCY</name>
<dbReference type="GO" id="GO:1902600">
    <property type="term" value="P:proton transmembrane transport"/>
    <property type="evidence" value="ECO:0007669"/>
    <property type="project" value="InterPro"/>
</dbReference>
<evidence type="ECO:0000256" key="9">
    <source>
        <dbReference type="SAM" id="Phobius"/>
    </source>
</evidence>
<dbReference type="Pfam" id="PF00999">
    <property type="entry name" value="Na_H_Exchanger"/>
    <property type="match status" value="1"/>
</dbReference>
<gene>
    <name evidence="11" type="ORF">YM304_03720</name>
</gene>
<evidence type="ECO:0000256" key="5">
    <source>
        <dbReference type="ARBA" id="ARBA00022692"/>
    </source>
</evidence>
<evidence type="ECO:0000313" key="11">
    <source>
        <dbReference type="EMBL" id="BAN00686.1"/>
    </source>
</evidence>
<feature type="transmembrane region" description="Helical" evidence="9">
    <location>
        <begin position="186"/>
        <end position="204"/>
    </location>
</feature>
<accession>A0A6C7E9G0</accession>
<comment type="subcellular location">
    <subcellularLocation>
        <location evidence="1">Cell membrane</location>
        <topology evidence="1">Multi-pass membrane protein</topology>
    </subcellularLocation>
</comment>
<feature type="transmembrane region" description="Helical" evidence="9">
    <location>
        <begin position="333"/>
        <end position="354"/>
    </location>
</feature>
<dbReference type="RefSeq" id="WP_015439934.1">
    <property type="nucleotide sequence ID" value="NC_020520.1"/>
</dbReference>
<feature type="transmembrane region" description="Helical" evidence="9">
    <location>
        <begin position="12"/>
        <end position="29"/>
    </location>
</feature>
<feature type="transmembrane region" description="Helical" evidence="9">
    <location>
        <begin position="60"/>
        <end position="81"/>
    </location>
</feature>
<feature type="transmembrane region" description="Helical" evidence="9">
    <location>
        <begin position="211"/>
        <end position="231"/>
    </location>
</feature>
<dbReference type="InterPro" id="IPR036721">
    <property type="entry name" value="RCK_C_sf"/>
</dbReference>
<keyword evidence="12" id="KW-1185">Reference proteome</keyword>
<dbReference type="NCBIfam" id="NF003716">
    <property type="entry name" value="PRK05326.1-3"/>
    <property type="match status" value="1"/>
</dbReference>
<sequence>MNAGFSVDTGVLLAGVLLLVGVVASGFTSRLRIPSLLLFLGLGMLVADDGLALVRFDNAALAQNIAVVALVVILFEGGLGTDPGAFRSVGAPAAALASVGVAITATVVALVAWLVMDLEPTTAFLLGSVVASTDAAAVFAALRSESLPTRTQQLLQLESGMNDPVAVLLTIGVLETWRADPGVTDWVWFLGVQLGAGVIAGLLVGRLGRWMVDRVSGTAAVSVGVVTLAIAGISYGAAAAVGGSGFLAVYLTGVVLTGSRRASRGVLYFHEGLAATMQGVLFLMLGTLVFPSQLTDHLGVAIVAAATLILLARPIAVALVLLPWRMPLRRMAVVSWAGLRGAVPVVLATIPFTAGHPDGAVIFNVAFVVVILSVALQAPTVGALARRLGVVGDERVRLRSEIIPVDAHDADLVEIRIPDDANVPSTTLRVSPPPAGARIAVIHRNDATVVAHGDTTIEAGDVMLIIAPRSSDLDEIERWGQSFVAPEAEPEPE</sequence>
<dbReference type="Pfam" id="PF02080">
    <property type="entry name" value="TrkA_C"/>
    <property type="match status" value="1"/>
</dbReference>
<dbReference type="GO" id="GO:0015297">
    <property type="term" value="F:antiporter activity"/>
    <property type="evidence" value="ECO:0007669"/>
    <property type="project" value="UniProtKB-KW"/>
</dbReference>
<proteinExistence type="predicted"/>
<evidence type="ECO:0000256" key="8">
    <source>
        <dbReference type="ARBA" id="ARBA00023136"/>
    </source>
</evidence>
<keyword evidence="3" id="KW-0050">Antiport</keyword>
<protein>
    <submittedName>
        <fullName evidence="11">Putative sodium/proton antiporter</fullName>
    </submittedName>
</protein>
<dbReference type="InterPro" id="IPR038770">
    <property type="entry name" value="Na+/solute_symporter_sf"/>
</dbReference>
<dbReference type="InterPro" id="IPR006037">
    <property type="entry name" value="RCK_C"/>
</dbReference>
<dbReference type="EMBL" id="AP012057">
    <property type="protein sequence ID" value="BAN00686.1"/>
    <property type="molecule type" value="Genomic_DNA"/>
</dbReference>
<feature type="transmembrane region" description="Helical" evidence="9">
    <location>
        <begin position="237"/>
        <end position="256"/>
    </location>
</feature>
<keyword evidence="2" id="KW-0813">Transport</keyword>
<feature type="transmembrane region" description="Helical" evidence="9">
    <location>
        <begin position="93"/>
        <end position="116"/>
    </location>
</feature>
<keyword evidence="8 9" id="KW-0472">Membrane</keyword>
<reference evidence="11 12" key="1">
    <citation type="journal article" date="2013" name="Int. J. Syst. Evol. Microbiol.">
        <title>Ilumatobacter nonamiense sp. nov. and Ilumatobacter coccineum sp. nov., isolated from seashore sand.</title>
        <authorList>
            <person name="Matsumoto A."/>
            <person name="Kasai H."/>
            <person name="Matsuo Y."/>
            <person name="Shizuri Y."/>
            <person name="Ichikawa N."/>
            <person name="Fujita N."/>
            <person name="Omura S."/>
            <person name="Takahashi Y."/>
        </authorList>
    </citation>
    <scope>NUCLEOTIDE SEQUENCE [LARGE SCALE GENOMIC DNA]</scope>
    <source>
        <strain evidence="12">NBRC 103263 / KCTC 29153 / YM16-304</strain>
    </source>
</reference>
<dbReference type="Gene3D" id="3.30.70.1450">
    <property type="entry name" value="Regulator of K+ conductance, C-terminal domain"/>
    <property type="match status" value="1"/>
</dbReference>
<keyword evidence="7" id="KW-0406">Ion transport</keyword>
<keyword evidence="4" id="KW-1003">Cell membrane</keyword>
<dbReference type="SUPFAM" id="SSF116726">
    <property type="entry name" value="TrkA C-terminal domain-like"/>
    <property type="match status" value="1"/>
</dbReference>
<organism evidence="11 12">
    <name type="scientific">Ilumatobacter coccineus (strain NBRC 103263 / KCTC 29153 / YM16-304)</name>
    <dbReference type="NCBI Taxonomy" id="1313172"/>
    <lineage>
        <taxon>Bacteria</taxon>
        <taxon>Bacillati</taxon>
        <taxon>Actinomycetota</taxon>
        <taxon>Acidimicrobiia</taxon>
        <taxon>Acidimicrobiales</taxon>
        <taxon>Ilumatobacteraceae</taxon>
        <taxon>Ilumatobacter</taxon>
    </lineage>
</organism>
<dbReference type="NCBIfam" id="NF003715">
    <property type="entry name" value="PRK05326.1-2"/>
    <property type="match status" value="1"/>
</dbReference>
<feature type="transmembrane region" description="Helical" evidence="9">
    <location>
        <begin position="297"/>
        <end position="321"/>
    </location>
</feature>
<keyword evidence="5 9" id="KW-0812">Transmembrane</keyword>
<evidence type="ECO:0000259" key="10">
    <source>
        <dbReference type="PROSITE" id="PS51202"/>
    </source>
</evidence>
<dbReference type="Proteomes" id="UP000011863">
    <property type="component" value="Chromosome"/>
</dbReference>
<feature type="transmembrane region" description="Helical" evidence="9">
    <location>
        <begin position="360"/>
        <end position="385"/>
    </location>
</feature>
<dbReference type="Gene3D" id="1.20.1530.20">
    <property type="match status" value="1"/>
</dbReference>
<feature type="transmembrane region" description="Helical" evidence="9">
    <location>
        <begin position="36"/>
        <end position="54"/>
    </location>
</feature>